<dbReference type="EMBL" id="JACBKZ010000003">
    <property type="protein sequence ID" value="KAF5955674.1"/>
    <property type="molecule type" value="Genomic_DNA"/>
</dbReference>
<comment type="caution">
    <text evidence="2">The sequence shown here is derived from an EMBL/GenBank/DDBJ whole genome shotgun (WGS) entry which is preliminary data.</text>
</comment>
<feature type="transmembrane region" description="Helical" evidence="1">
    <location>
        <begin position="29"/>
        <end position="54"/>
    </location>
</feature>
<gene>
    <name evidence="2" type="ORF">HYC85_008530</name>
</gene>
<organism evidence="2 3">
    <name type="scientific">Camellia sinensis</name>
    <name type="common">Tea plant</name>
    <name type="synonym">Thea sinensis</name>
    <dbReference type="NCBI Taxonomy" id="4442"/>
    <lineage>
        <taxon>Eukaryota</taxon>
        <taxon>Viridiplantae</taxon>
        <taxon>Streptophyta</taxon>
        <taxon>Embryophyta</taxon>
        <taxon>Tracheophyta</taxon>
        <taxon>Spermatophyta</taxon>
        <taxon>Magnoliopsida</taxon>
        <taxon>eudicotyledons</taxon>
        <taxon>Gunneridae</taxon>
        <taxon>Pentapetalae</taxon>
        <taxon>asterids</taxon>
        <taxon>Ericales</taxon>
        <taxon>Theaceae</taxon>
        <taxon>Camellia</taxon>
    </lineage>
</organism>
<keyword evidence="1" id="KW-0472">Membrane</keyword>
<dbReference type="Proteomes" id="UP000593564">
    <property type="component" value="Unassembled WGS sequence"/>
</dbReference>
<keyword evidence="3" id="KW-1185">Reference proteome</keyword>
<name>A0A7J7HUC3_CAMSI</name>
<sequence>MAFAHATSGWLHNFTSCRFAQILTTTSKVAHYVMISIISLVLNIIIPLVTGWVVEYQDNLVSLGVDESLAQKWYLNILEADKVQPPKKIEDGKLYTPAAVYLFRILGEQVQIAR</sequence>
<keyword evidence="1" id="KW-1133">Transmembrane helix</keyword>
<dbReference type="Gene3D" id="1.10.357.50">
    <property type="match status" value="1"/>
</dbReference>
<dbReference type="AlphaFoldDB" id="A0A7J7HUC3"/>
<evidence type="ECO:0000313" key="3">
    <source>
        <dbReference type="Proteomes" id="UP000593564"/>
    </source>
</evidence>
<proteinExistence type="predicted"/>
<evidence type="ECO:0000313" key="2">
    <source>
        <dbReference type="EMBL" id="KAF5955674.1"/>
    </source>
</evidence>
<protein>
    <submittedName>
        <fullName evidence="2">Uncharacterized protein</fullName>
    </submittedName>
</protein>
<reference evidence="2 3" key="2">
    <citation type="submission" date="2020-07" db="EMBL/GenBank/DDBJ databases">
        <title>Genome assembly of wild tea tree DASZ reveals pedigree and selection history of tea varieties.</title>
        <authorList>
            <person name="Zhang W."/>
        </authorList>
    </citation>
    <scope>NUCLEOTIDE SEQUENCE [LARGE SCALE GENOMIC DNA]</scope>
    <source>
        <strain evidence="3">cv. G240</strain>
        <tissue evidence="2">Leaf</tissue>
    </source>
</reference>
<accession>A0A7J7HUC3</accession>
<evidence type="ECO:0000256" key="1">
    <source>
        <dbReference type="SAM" id="Phobius"/>
    </source>
</evidence>
<keyword evidence="1" id="KW-0812">Transmembrane</keyword>
<reference evidence="3" key="1">
    <citation type="journal article" date="2020" name="Nat. Commun.">
        <title>Genome assembly of wild tea tree DASZ reveals pedigree and selection history of tea varieties.</title>
        <authorList>
            <person name="Zhang W."/>
            <person name="Zhang Y."/>
            <person name="Qiu H."/>
            <person name="Guo Y."/>
            <person name="Wan H."/>
            <person name="Zhang X."/>
            <person name="Scossa F."/>
            <person name="Alseekh S."/>
            <person name="Zhang Q."/>
            <person name="Wang P."/>
            <person name="Xu L."/>
            <person name="Schmidt M.H."/>
            <person name="Jia X."/>
            <person name="Li D."/>
            <person name="Zhu A."/>
            <person name="Guo F."/>
            <person name="Chen W."/>
            <person name="Ni D."/>
            <person name="Usadel B."/>
            <person name="Fernie A.R."/>
            <person name="Wen W."/>
        </authorList>
    </citation>
    <scope>NUCLEOTIDE SEQUENCE [LARGE SCALE GENOMIC DNA]</scope>
    <source>
        <strain evidence="3">cv. G240</strain>
    </source>
</reference>